<dbReference type="InterPro" id="IPR036226">
    <property type="entry name" value="LipOase_C_sf"/>
</dbReference>
<evidence type="ECO:0000256" key="9">
    <source>
        <dbReference type="ARBA" id="ARBA00023098"/>
    </source>
</evidence>
<evidence type="ECO:0000256" key="5">
    <source>
        <dbReference type="ARBA" id="ARBA00022723"/>
    </source>
</evidence>
<dbReference type="InterPro" id="IPR001024">
    <property type="entry name" value="PLAT/LH2_dom"/>
</dbReference>
<name>A0A8D0HQY4_SPHPU</name>
<dbReference type="PROSITE" id="PS50095">
    <property type="entry name" value="PLAT"/>
    <property type="match status" value="1"/>
</dbReference>
<dbReference type="SUPFAM" id="SSF48484">
    <property type="entry name" value="Lipoxigenase"/>
    <property type="match status" value="1"/>
</dbReference>
<dbReference type="Ensembl" id="ENSSPUT00000024305.1">
    <property type="protein sequence ID" value="ENSSPUP00000022797.1"/>
    <property type="gene ID" value="ENSSPUG00000017381.1"/>
</dbReference>
<dbReference type="InterPro" id="IPR000907">
    <property type="entry name" value="LipOase"/>
</dbReference>
<sequence>MATYKVQVSTGKGLLTGTFDSISITLVGTYGESPKQLLNRIGTDFSQGSVSSNLSASELGEILLIRLHKEPYSFFPESSWFCNYVQVTSPQGDLYRFPCYLWLEGYATTSLREGRGKRGQEGPPPPAAEGSQSVSWPVAWDSVAAGPEFSDGRVCLGTDGWMDSLLPHPVFLSLSLRMFETKMKGFLNRPYSWEKLEDIRKVFWFYHTPVSEYVAQHWKEDAFFGYQYLNGVNPVWIRKCTKIPFNFPVTQDMVAGSLGEFTSLQEELMKGTIFLADYKILEDIPAIEINGYPQYITAQLCLLHQKPSGELIPLAIQLSQTPGYESPIFLPSDSEWIWTLAKTWVRNAEFHVHEVTSHLLRGHQLAEVFAVATLRHLPMCHPLYKLLIPHLRYSVHINVLARTFLVSQGGVFDKAIATGRGGLAVLLKKGLENLTYTTLCLPDDIQARGVDSVLNYYYRDDGLKLWEAVHSFVSGIVGFYYKTNLAVQRDYELQAWVCDIYTKGFLGRRSSGIPSTLRTLEDLIKFVTMVIFTCSAHHAAVNSGQFELGAFMPNSPSSMRKPPPHTKAPVTLEEFLDTIPEMNTTSLVLSILWVLRNEDFDMRPLGSYPDEHFVEDEPKWLITAFQERLAEITKEIEERNKTLTLGYTYLYPPGIENSTAI</sequence>
<dbReference type="PRINTS" id="PR00087">
    <property type="entry name" value="LIPOXYGENASE"/>
</dbReference>
<dbReference type="PROSITE" id="PS00081">
    <property type="entry name" value="LIPOXYGENASE_2"/>
    <property type="match status" value="1"/>
</dbReference>
<dbReference type="FunFam" id="2.60.60.20:FF:000002">
    <property type="entry name" value="Arachidonate 5-lipoxygenase a"/>
    <property type="match status" value="1"/>
</dbReference>
<dbReference type="GO" id="GO:0016702">
    <property type="term" value="F:oxidoreductase activity, acting on single donors with incorporation of molecular oxygen, incorporation of two atoms of oxygen"/>
    <property type="evidence" value="ECO:0007669"/>
    <property type="project" value="InterPro"/>
</dbReference>
<keyword evidence="7" id="KW-0560">Oxidoreductase</keyword>
<evidence type="ECO:0000256" key="1">
    <source>
        <dbReference type="ARBA" id="ARBA00004496"/>
    </source>
</evidence>
<dbReference type="AlphaFoldDB" id="A0A8D0HQY4"/>
<evidence type="ECO:0000256" key="7">
    <source>
        <dbReference type="ARBA" id="ARBA00023002"/>
    </source>
</evidence>
<feature type="binding site" evidence="10">
    <location>
        <position position="538"/>
    </location>
    <ligand>
        <name>Fe cation</name>
        <dbReference type="ChEBI" id="CHEBI:24875"/>
        <note>catalytic</note>
    </ligand>
</feature>
<comment type="cofactor">
    <cofactor evidence="10">
        <name>Fe cation</name>
        <dbReference type="ChEBI" id="CHEBI:24875"/>
    </cofactor>
    <text evidence="10">Binds 1 Fe cation per subunit.</text>
</comment>
<comment type="pathway">
    <text evidence="2">Lipid metabolism.</text>
</comment>
<dbReference type="Proteomes" id="UP000694392">
    <property type="component" value="Unplaced"/>
</dbReference>
<comment type="subcellular location">
    <subcellularLocation>
        <location evidence="1">Cytoplasm</location>
    </subcellularLocation>
</comment>
<feature type="binding site" evidence="10">
    <location>
        <position position="358"/>
    </location>
    <ligand>
        <name>Fe cation</name>
        <dbReference type="ChEBI" id="CHEBI:24875"/>
        <note>catalytic</note>
    </ligand>
</feature>
<feature type="domain" description="PLAT" evidence="15">
    <location>
        <begin position="2"/>
        <end position="117"/>
    </location>
</feature>
<feature type="binding site" evidence="11">
    <location>
        <position position="17"/>
    </location>
    <ligand>
        <name>Ca(2+)</name>
        <dbReference type="ChEBI" id="CHEBI:29108"/>
        <label>1</label>
    </ligand>
</feature>
<reference evidence="17" key="1">
    <citation type="submission" date="2025-08" db="UniProtKB">
        <authorList>
            <consortium name="Ensembl"/>
        </authorList>
    </citation>
    <scope>IDENTIFICATION</scope>
</reference>
<dbReference type="PANTHER" id="PTHR11771">
    <property type="entry name" value="LIPOXYGENASE"/>
    <property type="match status" value="1"/>
</dbReference>
<dbReference type="InterPro" id="IPR013819">
    <property type="entry name" value="LipOase_C"/>
</dbReference>
<keyword evidence="8 10" id="KW-0408">Iron</keyword>
<keyword evidence="6" id="KW-0223">Dioxygenase</keyword>
<dbReference type="InterPro" id="IPR036392">
    <property type="entry name" value="PLAT/LH2_dom_sf"/>
</dbReference>
<dbReference type="SUPFAM" id="SSF49723">
    <property type="entry name" value="Lipase/lipooxygenase domain (PLAT/LH2 domain)"/>
    <property type="match status" value="1"/>
</dbReference>
<evidence type="ECO:0000256" key="4">
    <source>
        <dbReference type="ARBA" id="ARBA00022490"/>
    </source>
</evidence>
<evidence type="ECO:0000256" key="12">
    <source>
        <dbReference type="PIRSR" id="PIRSR601885-3"/>
    </source>
</evidence>
<comment type="similarity">
    <text evidence="3">Belongs to the lipoxygenase family.</text>
</comment>
<evidence type="ECO:0000256" key="6">
    <source>
        <dbReference type="ARBA" id="ARBA00022964"/>
    </source>
</evidence>
<dbReference type="Gene3D" id="1.20.245.10">
    <property type="entry name" value="Lipoxygenase-1, Domain 5"/>
    <property type="match status" value="1"/>
</dbReference>
<feature type="binding site" evidence="10">
    <location>
        <position position="363"/>
    </location>
    <ligand>
        <name>Fe cation</name>
        <dbReference type="ChEBI" id="CHEBI:24875"/>
        <note>catalytic</note>
    </ligand>
</feature>
<evidence type="ECO:0000259" key="15">
    <source>
        <dbReference type="PROSITE" id="PS50095"/>
    </source>
</evidence>
<dbReference type="InterPro" id="IPR042062">
    <property type="entry name" value="PLAT_LOX_verte"/>
</dbReference>
<evidence type="ECO:0000256" key="10">
    <source>
        <dbReference type="PIRSR" id="PIRSR601885-1"/>
    </source>
</evidence>
<dbReference type="Pfam" id="PF00305">
    <property type="entry name" value="Lipoxygenase"/>
    <property type="match status" value="1"/>
</dbReference>
<feature type="region of interest" description="Disordered" evidence="14">
    <location>
        <begin position="113"/>
        <end position="133"/>
    </location>
</feature>
<evidence type="ECO:0000256" key="3">
    <source>
        <dbReference type="ARBA" id="ARBA00009419"/>
    </source>
</evidence>
<keyword evidence="11" id="KW-0106">Calcium</keyword>
<reference evidence="17" key="2">
    <citation type="submission" date="2025-09" db="UniProtKB">
        <authorList>
            <consortium name="Ensembl"/>
        </authorList>
    </citation>
    <scope>IDENTIFICATION</scope>
</reference>
<feature type="binding site" evidence="10">
    <location>
        <position position="661"/>
    </location>
    <ligand>
        <name>Fe cation</name>
        <dbReference type="ChEBI" id="CHEBI:24875"/>
        <note>catalytic</note>
    </ligand>
</feature>
<dbReference type="GO" id="GO:0005737">
    <property type="term" value="C:cytoplasm"/>
    <property type="evidence" value="ECO:0007669"/>
    <property type="project" value="UniProtKB-SubCell"/>
</dbReference>
<dbReference type="Gene3D" id="2.60.60.20">
    <property type="entry name" value="PLAT/LH2 domain"/>
    <property type="match status" value="1"/>
</dbReference>
<evidence type="ECO:0000256" key="11">
    <source>
        <dbReference type="PIRSR" id="PIRSR601885-2"/>
    </source>
</evidence>
<evidence type="ECO:0000256" key="2">
    <source>
        <dbReference type="ARBA" id="ARBA00005189"/>
    </source>
</evidence>
<dbReference type="InterPro" id="IPR020834">
    <property type="entry name" value="LipOase_CS"/>
</dbReference>
<dbReference type="Pfam" id="PF01477">
    <property type="entry name" value="PLAT"/>
    <property type="match status" value="1"/>
</dbReference>
<evidence type="ECO:0000256" key="8">
    <source>
        <dbReference type="ARBA" id="ARBA00023004"/>
    </source>
</evidence>
<dbReference type="PROSITE" id="PS51393">
    <property type="entry name" value="LIPOXYGENASE_3"/>
    <property type="match status" value="1"/>
</dbReference>
<dbReference type="FunFam" id="1.20.245.10:FF:000001">
    <property type="entry name" value="Arachidonate 5-lipoxygenase a"/>
    <property type="match status" value="1"/>
</dbReference>
<evidence type="ECO:0000313" key="17">
    <source>
        <dbReference type="Ensembl" id="ENSSPUP00000022797.1"/>
    </source>
</evidence>
<proteinExistence type="inferred from homology"/>
<protein>
    <recommendedName>
        <fullName evidence="19">Arachidonate lipoxygenase 3</fullName>
    </recommendedName>
</protein>
<evidence type="ECO:0000256" key="14">
    <source>
        <dbReference type="SAM" id="MobiDB-lite"/>
    </source>
</evidence>
<evidence type="ECO:0008006" key="19">
    <source>
        <dbReference type="Google" id="ProtNLM"/>
    </source>
</evidence>
<dbReference type="GO" id="GO:0034440">
    <property type="term" value="P:lipid oxidation"/>
    <property type="evidence" value="ECO:0007669"/>
    <property type="project" value="InterPro"/>
</dbReference>
<keyword evidence="18" id="KW-1185">Reference proteome</keyword>
<dbReference type="GeneTree" id="ENSGT00940000156796"/>
<evidence type="ECO:0000313" key="18">
    <source>
        <dbReference type="Proteomes" id="UP000694392"/>
    </source>
</evidence>
<keyword evidence="9" id="KW-0443">Lipid metabolism</keyword>
<keyword evidence="5 10" id="KW-0479">Metal-binding</keyword>
<dbReference type="CDD" id="cd01753">
    <property type="entry name" value="PLAT_LOX"/>
    <property type="match status" value="1"/>
</dbReference>
<organism evidence="17 18">
    <name type="scientific">Sphenodon punctatus</name>
    <name type="common">Tuatara</name>
    <name type="synonym">Hatteria punctata</name>
    <dbReference type="NCBI Taxonomy" id="8508"/>
    <lineage>
        <taxon>Eukaryota</taxon>
        <taxon>Metazoa</taxon>
        <taxon>Chordata</taxon>
        <taxon>Craniata</taxon>
        <taxon>Vertebrata</taxon>
        <taxon>Euteleostomi</taxon>
        <taxon>Lepidosauria</taxon>
        <taxon>Sphenodontia</taxon>
        <taxon>Sphenodontidae</taxon>
        <taxon>Sphenodon</taxon>
    </lineage>
</organism>
<evidence type="ECO:0000256" key="13">
    <source>
        <dbReference type="PROSITE-ProRule" id="PRU00152"/>
    </source>
</evidence>
<dbReference type="Gene3D" id="3.10.450.60">
    <property type="match status" value="1"/>
</dbReference>
<evidence type="ECO:0000259" key="16">
    <source>
        <dbReference type="PROSITE" id="PS51393"/>
    </source>
</evidence>
<dbReference type="PRINTS" id="PR00467">
    <property type="entry name" value="MAMLPOXGNASE"/>
</dbReference>
<keyword evidence="4" id="KW-0963">Cytoplasm</keyword>
<feature type="domain" description="Lipoxygenase" evidence="16">
    <location>
        <begin position="171"/>
        <end position="661"/>
    </location>
</feature>
<comment type="caution">
    <text evidence="13">Lacks conserved residue(s) required for the propagation of feature annotation.</text>
</comment>
<dbReference type="GO" id="GO:0005506">
    <property type="term" value="F:iron ion binding"/>
    <property type="evidence" value="ECO:0007669"/>
    <property type="project" value="InterPro"/>
</dbReference>
<dbReference type="InterPro" id="IPR001885">
    <property type="entry name" value="LipOase_mml"/>
</dbReference>
<accession>A0A8D0HQY4</accession>
<feature type="site" description="Essential for stabilizing binding to COTL1" evidence="12">
    <location>
        <position position="102"/>
    </location>
</feature>
<dbReference type="SMART" id="SM00308">
    <property type="entry name" value="LH2"/>
    <property type="match status" value="1"/>
</dbReference>